<keyword evidence="2" id="KW-1185">Reference proteome</keyword>
<organism evidence="1 2">
    <name type="scientific">Cinara cedri</name>
    <dbReference type="NCBI Taxonomy" id="506608"/>
    <lineage>
        <taxon>Eukaryota</taxon>
        <taxon>Metazoa</taxon>
        <taxon>Ecdysozoa</taxon>
        <taxon>Arthropoda</taxon>
        <taxon>Hexapoda</taxon>
        <taxon>Insecta</taxon>
        <taxon>Pterygota</taxon>
        <taxon>Neoptera</taxon>
        <taxon>Paraneoptera</taxon>
        <taxon>Hemiptera</taxon>
        <taxon>Sternorrhyncha</taxon>
        <taxon>Aphidomorpha</taxon>
        <taxon>Aphidoidea</taxon>
        <taxon>Aphididae</taxon>
        <taxon>Lachninae</taxon>
        <taxon>Cinara</taxon>
    </lineage>
</organism>
<dbReference type="Proteomes" id="UP000325440">
    <property type="component" value="Unassembled WGS sequence"/>
</dbReference>
<proteinExistence type="predicted"/>
<reference evidence="1 2" key="1">
    <citation type="submission" date="2019-08" db="EMBL/GenBank/DDBJ databases">
        <authorList>
            <person name="Alioto T."/>
            <person name="Alioto T."/>
            <person name="Gomez Garrido J."/>
        </authorList>
    </citation>
    <scope>NUCLEOTIDE SEQUENCE [LARGE SCALE GENOMIC DNA]</scope>
</reference>
<evidence type="ECO:0000313" key="1">
    <source>
        <dbReference type="EMBL" id="VVC39648.1"/>
    </source>
</evidence>
<gene>
    <name evidence="1" type="ORF">CINCED_3A007332</name>
</gene>
<evidence type="ECO:0000313" key="2">
    <source>
        <dbReference type="Proteomes" id="UP000325440"/>
    </source>
</evidence>
<name>A0A5E4NB14_9HEMI</name>
<sequence length="60" mass="6968">MWNERVVHELILQRHVNSRSDLNNKSKNIKISPQAKAVDCTEERKVLEKCAQGGLKRVRI</sequence>
<protein>
    <submittedName>
        <fullName evidence="1">Uncharacterized protein</fullName>
    </submittedName>
</protein>
<dbReference type="AlphaFoldDB" id="A0A5E4NB14"/>
<accession>A0A5E4NB14</accession>
<dbReference type="EMBL" id="CABPRJ010001896">
    <property type="protein sequence ID" value="VVC39648.1"/>
    <property type="molecule type" value="Genomic_DNA"/>
</dbReference>